<comment type="cofactor">
    <cofactor evidence="3 24">
        <name>heme</name>
        <dbReference type="ChEBI" id="CHEBI:30413"/>
    </cofactor>
</comment>
<dbReference type="GO" id="GO:0001516">
    <property type="term" value="P:prostaglandin biosynthetic process"/>
    <property type="evidence" value="ECO:0007669"/>
    <property type="project" value="UniProtKB-KW"/>
</dbReference>
<evidence type="ECO:0000256" key="22">
    <source>
        <dbReference type="ARBA" id="ARBA00042726"/>
    </source>
</evidence>
<comment type="subcellular location">
    <subcellularLocation>
        <location evidence="4">Endoplasmic reticulum membrane</location>
    </subcellularLocation>
</comment>
<dbReference type="GO" id="GO:0106256">
    <property type="term" value="F:hydroperoxy icosatetraenoate dehydratase activity"/>
    <property type="evidence" value="ECO:0007669"/>
    <property type="project" value="UniProtKB-EC"/>
</dbReference>
<keyword evidence="9 24" id="KW-0349">Heme</keyword>
<evidence type="ECO:0000256" key="19">
    <source>
        <dbReference type="ARBA" id="ARBA00036475"/>
    </source>
</evidence>
<reference evidence="27" key="3">
    <citation type="submission" date="2025-09" db="UniProtKB">
        <authorList>
            <consortium name="Ensembl"/>
        </authorList>
    </citation>
    <scope>IDENTIFICATION</scope>
    <source>
        <strain evidence="27">Glennie</strain>
    </source>
</reference>
<proteinExistence type="inferred from homology"/>
<dbReference type="AlphaFoldDB" id="A0A6I8P5S3"/>
<dbReference type="PANTHER" id="PTHR24302:SF42">
    <property type="entry name" value="CYTOCHROME P450 FAMILY 3 SUBFAMILY A MEMBER 4"/>
    <property type="match status" value="1"/>
</dbReference>
<evidence type="ECO:0000256" key="14">
    <source>
        <dbReference type="ARBA" id="ARBA00023033"/>
    </source>
</evidence>
<comment type="similarity">
    <text evidence="5 25">Belongs to the cytochrome P450 family.</text>
</comment>
<evidence type="ECO:0000256" key="12">
    <source>
        <dbReference type="ARBA" id="ARBA00023002"/>
    </source>
</evidence>
<evidence type="ECO:0000256" key="13">
    <source>
        <dbReference type="ARBA" id="ARBA00023004"/>
    </source>
</evidence>
<gene>
    <name evidence="27" type="primary">LOC100091970</name>
</gene>
<dbReference type="Bgee" id="ENSOANG00000007309">
    <property type="expression patterns" value="Expressed in liver and 8 other cell types or tissues"/>
</dbReference>
<evidence type="ECO:0000256" key="7">
    <source>
        <dbReference type="ARBA" id="ARBA00022501"/>
    </source>
</evidence>
<dbReference type="FunCoup" id="A0A6I8P5S3">
    <property type="interactions" value="463"/>
</dbReference>
<feature type="binding site" description="axial binding residue" evidence="24">
    <location>
        <position position="449"/>
    </location>
    <ligand>
        <name>heme</name>
        <dbReference type="ChEBI" id="CHEBI:30413"/>
    </ligand>
    <ligandPart>
        <name>Fe</name>
        <dbReference type="ChEBI" id="CHEBI:18248"/>
    </ligandPart>
</feature>
<dbReference type="GO" id="GO:0004796">
    <property type="term" value="F:thromboxane-A synthase activity"/>
    <property type="evidence" value="ECO:0007669"/>
    <property type="project" value="UniProtKB-EC"/>
</dbReference>
<dbReference type="OrthoDB" id="1470350at2759"/>
<dbReference type="PRINTS" id="PR00463">
    <property type="entry name" value="EP450I"/>
</dbReference>
<evidence type="ECO:0000256" key="2">
    <source>
        <dbReference type="ARBA" id="ARBA00001719"/>
    </source>
</evidence>
<dbReference type="GO" id="GO:0008395">
    <property type="term" value="F:steroid hydroxylase activity"/>
    <property type="evidence" value="ECO:0000318"/>
    <property type="project" value="GO_Central"/>
</dbReference>
<organism evidence="27 28">
    <name type="scientific">Ornithorhynchus anatinus</name>
    <name type="common">Duckbill platypus</name>
    <dbReference type="NCBI Taxonomy" id="9258"/>
    <lineage>
        <taxon>Eukaryota</taxon>
        <taxon>Metazoa</taxon>
        <taxon>Chordata</taxon>
        <taxon>Craniata</taxon>
        <taxon>Vertebrata</taxon>
        <taxon>Euteleostomi</taxon>
        <taxon>Mammalia</taxon>
        <taxon>Monotremata</taxon>
        <taxon>Ornithorhynchidae</taxon>
        <taxon>Ornithorhynchus</taxon>
    </lineage>
</organism>
<dbReference type="PRINTS" id="PR00385">
    <property type="entry name" value="P450"/>
</dbReference>
<keyword evidence="13 24" id="KW-0408">Iron</keyword>
<evidence type="ECO:0000256" key="8">
    <source>
        <dbReference type="ARBA" id="ARBA00022585"/>
    </source>
</evidence>
<dbReference type="InterPro" id="IPR017972">
    <property type="entry name" value="Cyt_P450_CS"/>
</dbReference>
<dbReference type="GO" id="GO:0020037">
    <property type="term" value="F:heme binding"/>
    <property type="evidence" value="ECO:0007669"/>
    <property type="project" value="InterPro"/>
</dbReference>
<keyword evidence="26" id="KW-0812">Transmembrane</keyword>
<dbReference type="InterPro" id="IPR050705">
    <property type="entry name" value="Cytochrome_P450_3A"/>
</dbReference>
<evidence type="ECO:0000256" key="25">
    <source>
        <dbReference type="RuleBase" id="RU000461"/>
    </source>
</evidence>
<keyword evidence="8" id="KW-0444">Lipid biosynthesis</keyword>
<keyword evidence="10 24" id="KW-0479">Metal-binding</keyword>
<keyword evidence="14 25" id="KW-0503">Monooxygenase</keyword>
<evidence type="ECO:0000256" key="24">
    <source>
        <dbReference type="PIRSR" id="PIRSR602401-1"/>
    </source>
</evidence>
<dbReference type="InParanoid" id="A0A6I8P5S3"/>
<dbReference type="SUPFAM" id="SSF48264">
    <property type="entry name" value="Cytochrome P450"/>
    <property type="match status" value="1"/>
</dbReference>
<dbReference type="Ensembl" id="ENSOANT00000073022.1">
    <property type="protein sequence ID" value="ENSOANP00000047741.1"/>
    <property type="gene ID" value="ENSOANG00000007309.3"/>
</dbReference>
<keyword evidence="8" id="KW-0643">Prostaglandin biosynthesis</keyword>
<evidence type="ECO:0000256" key="4">
    <source>
        <dbReference type="ARBA" id="ARBA00004586"/>
    </source>
</evidence>
<comment type="catalytic activity">
    <reaction evidence="1">
        <text>(15S)-hydroperoxy-(5Z,8Z,11Z,13E)-eicosatetraenoate = 15-oxo-(5Z,8Z,11Z,13E)-eicosatetraenoate + H2O</text>
        <dbReference type="Rhea" id="RHEA:48636"/>
        <dbReference type="ChEBI" id="CHEBI:15377"/>
        <dbReference type="ChEBI" id="CHEBI:57410"/>
        <dbReference type="ChEBI" id="CHEBI:57446"/>
    </reaction>
    <physiologicalReaction direction="left-to-right" evidence="1">
        <dbReference type="Rhea" id="RHEA:48637"/>
    </physiologicalReaction>
</comment>
<dbReference type="Pfam" id="PF00067">
    <property type="entry name" value="p450"/>
    <property type="match status" value="1"/>
</dbReference>
<comment type="catalytic activity">
    <reaction evidence="19">
        <text>prostaglandin H2 = thromboxane A2</text>
        <dbReference type="Rhea" id="RHEA:17137"/>
        <dbReference type="ChEBI" id="CHEBI:57405"/>
        <dbReference type="ChEBI" id="CHEBI:57445"/>
        <dbReference type="EC" id="5.3.99.5"/>
    </reaction>
    <physiologicalReaction direction="left-to-right" evidence="19">
        <dbReference type="Rhea" id="RHEA:17138"/>
    </physiologicalReaction>
</comment>
<dbReference type="FunFam" id="1.10.630.10:FF:000003">
    <property type="entry name" value="cytochrome P450 3A12-like isoform X2"/>
    <property type="match status" value="1"/>
</dbReference>
<evidence type="ECO:0000313" key="27">
    <source>
        <dbReference type="Ensembl" id="ENSOANP00000047741.1"/>
    </source>
</evidence>
<keyword evidence="12 25" id="KW-0560">Oxidoreductase</keyword>
<dbReference type="GO" id="GO:0005506">
    <property type="term" value="F:iron ion binding"/>
    <property type="evidence" value="ECO:0007669"/>
    <property type="project" value="InterPro"/>
</dbReference>
<keyword evidence="28" id="KW-1185">Reference proteome</keyword>
<comment type="catalytic activity">
    <reaction evidence="17">
        <text>(15S)-hydroperoxy-(5Z,8Z,11Z,13E)-eicosatetraenoate + AH2 = (15S)-hydroxy-(5Z,8Z,11Z,13E)-eicosatetraenoate + A + H2O</text>
        <dbReference type="Rhea" id="RHEA:48856"/>
        <dbReference type="ChEBI" id="CHEBI:13193"/>
        <dbReference type="ChEBI" id="CHEBI:15377"/>
        <dbReference type="ChEBI" id="CHEBI:17499"/>
        <dbReference type="ChEBI" id="CHEBI:57409"/>
        <dbReference type="ChEBI" id="CHEBI:57446"/>
    </reaction>
    <physiologicalReaction direction="left-to-right" evidence="17">
        <dbReference type="Rhea" id="RHEA:48857"/>
    </physiologicalReaction>
</comment>
<evidence type="ECO:0000256" key="15">
    <source>
        <dbReference type="ARBA" id="ARBA00023136"/>
    </source>
</evidence>
<evidence type="ECO:0000256" key="21">
    <source>
        <dbReference type="ARBA" id="ARBA00040834"/>
    </source>
</evidence>
<evidence type="ECO:0000256" key="16">
    <source>
        <dbReference type="ARBA" id="ARBA00033404"/>
    </source>
</evidence>
<evidence type="ECO:0000256" key="9">
    <source>
        <dbReference type="ARBA" id="ARBA00022617"/>
    </source>
</evidence>
<protein>
    <recommendedName>
        <fullName evidence="21">Thromboxane-A synthase</fullName>
        <ecNumber evidence="6">4.2.1.152</ecNumber>
        <ecNumber evidence="20">5.3.99.5</ecNumber>
    </recommendedName>
    <alternativeName>
        <fullName evidence="22">Cytochrome P450 5A1</fullName>
    </alternativeName>
    <alternativeName>
        <fullName evidence="16">Hydroperoxy icosatetraenoate dehydratase</fullName>
    </alternativeName>
</protein>
<dbReference type="PROSITE" id="PS00086">
    <property type="entry name" value="CYTOCHROME_P450"/>
    <property type="match status" value="1"/>
</dbReference>
<dbReference type="RefSeq" id="XP_028913337.1">
    <property type="nucleotide sequence ID" value="XM_029057504.2"/>
</dbReference>
<keyword evidence="8" id="KW-0443">Lipid metabolism</keyword>
<dbReference type="InterPro" id="IPR001128">
    <property type="entry name" value="Cyt_P450"/>
</dbReference>
<dbReference type="PANTHER" id="PTHR24302">
    <property type="entry name" value="CYTOCHROME P450 FAMILY 3"/>
    <property type="match status" value="1"/>
</dbReference>
<keyword evidence="7" id="KW-0644">Prostaglandin metabolism</keyword>
<dbReference type="Proteomes" id="UP000002279">
    <property type="component" value="Chromosome 2"/>
</dbReference>
<evidence type="ECO:0000256" key="10">
    <source>
        <dbReference type="ARBA" id="ARBA00022723"/>
    </source>
</evidence>
<dbReference type="GO" id="GO:0016705">
    <property type="term" value="F:oxidoreductase activity, acting on paired donors, with incorporation or reduction of molecular oxygen"/>
    <property type="evidence" value="ECO:0007669"/>
    <property type="project" value="InterPro"/>
</dbReference>
<evidence type="ECO:0000256" key="17">
    <source>
        <dbReference type="ARBA" id="ARBA00036380"/>
    </source>
</evidence>
<dbReference type="GeneID" id="100091970"/>
<dbReference type="KEGG" id="oaa:100091970"/>
<reference evidence="27 28" key="1">
    <citation type="journal article" date="2008" name="Nature">
        <title>Genome analysis of the platypus reveals unique signatures of evolution.</title>
        <authorList>
            <person name="Warren W.C."/>
            <person name="Hillier L.W."/>
            <person name="Marshall Graves J.A."/>
            <person name="Birney E."/>
            <person name="Ponting C.P."/>
            <person name="Grutzner F."/>
            <person name="Belov K."/>
            <person name="Miller W."/>
            <person name="Clarke L."/>
            <person name="Chinwalla A.T."/>
            <person name="Yang S.P."/>
            <person name="Heger A."/>
            <person name="Locke D.P."/>
            <person name="Miethke P."/>
            <person name="Waters P.D."/>
            <person name="Veyrunes F."/>
            <person name="Fulton L."/>
            <person name="Fulton B."/>
            <person name="Graves T."/>
            <person name="Wallis J."/>
            <person name="Puente X.S."/>
            <person name="Lopez-Otin C."/>
            <person name="Ordonez G.R."/>
            <person name="Eichler E.E."/>
            <person name="Chen L."/>
            <person name="Cheng Z."/>
            <person name="Deakin J.E."/>
            <person name="Alsop A."/>
            <person name="Thompson K."/>
            <person name="Kirby P."/>
            <person name="Papenfuss A.T."/>
            <person name="Wakefield M.J."/>
            <person name="Olender T."/>
            <person name="Lancet D."/>
            <person name="Huttley G.A."/>
            <person name="Smit A.F."/>
            <person name="Pask A."/>
            <person name="Temple-Smith P."/>
            <person name="Batzer M.A."/>
            <person name="Walker J.A."/>
            <person name="Konkel M.K."/>
            <person name="Harris R.S."/>
            <person name="Whittington C.M."/>
            <person name="Wong E.S."/>
            <person name="Gemmell N.J."/>
            <person name="Buschiazzo E."/>
            <person name="Vargas Jentzsch I.M."/>
            <person name="Merkel A."/>
            <person name="Schmitz J."/>
            <person name="Zemann A."/>
            <person name="Churakov G."/>
            <person name="Kriegs J.O."/>
            <person name="Brosius J."/>
            <person name="Murchison E.P."/>
            <person name="Sachidanandam R."/>
            <person name="Smith C."/>
            <person name="Hannon G.J."/>
            <person name="Tsend-Ayush E."/>
            <person name="McMillan D."/>
            <person name="Attenborough R."/>
            <person name="Rens W."/>
            <person name="Ferguson-Smith M."/>
            <person name="Lefevre C.M."/>
            <person name="Sharp J.A."/>
            <person name="Nicholas K.R."/>
            <person name="Ray D.A."/>
            <person name="Kube M."/>
            <person name="Reinhardt R."/>
            <person name="Pringle T.H."/>
            <person name="Taylor J."/>
            <person name="Jones R.C."/>
            <person name="Nixon B."/>
            <person name="Dacheux J.L."/>
            <person name="Niwa H."/>
            <person name="Sekita Y."/>
            <person name="Huang X."/>
            <person name="Stark A."/>
            <person name="Kheradpour P."/>
            <person name="Kellis M."/>
            <person name="Flicek P."/>
            <person name="Chen Y."/>
            <person name="Webber C."/>
            <person name="Hardison R."/>
            <person name="Nelson J."/>
            <person name="Hallsworth-Pepin K."/>
            <person name="Delehaunty K."/>
            <person name="Markovic C."/>
            <person name="Minx P."/>
            <person name="Feng Y."/>
            <person name="Kremitzki C."/>
            <person name="Mitreva M."/>
            <person name="Glasscock J."/>
            <person name="Wylie T."/>
            <person name="Wohldmann P."/>
            <person name="Thiru P."/>
            <person name="Nhan M.N."/>
            <person name="Pohl C.S."/>
            <person name="Smith S.M."/>
            <person name="Hou S."/>
            <person name="Nefedov M."/>
            <person name="de Jong P.J."/>
            <person name="Renfree M.B."/>
            <person name="Mardis E.R."/>
            <person name="Wilson R.K."/>
        </authorList>
    </citation>
    <scope>NUCLEOTIDE SEQUENCE [LARGE SCALE GENOMIC DNA]</scope>
    <source>
        <strain evidence="27 28">Glennie</strain>
    </source>
</reference>
<dbReference type="InterPro" id="IPR036396">
    <property type="entry name" value="Cyt_P450_sf"/>
</dbReference>
<dbReference type="EC" id="4.2.1.152" evidence="6"/>
<dbReference type="GeneTree" id="ENSGT00950000182958"/>
<evidence type="ECO:0000313" key="28">
    <source>
        <dbReference type="Proteomes" id="UP000002279"/>
    </source>
</evidence>
<feature type="transmembrane region" description="Helical" evidence="26">
    <location>
        <begin position="210"/>
        <end position="233"/>
    </location>
</feature>
<evidence type="ECO:0000256" key="23">
    <source>
        <dbReference type="ARBA" id="ARBA00054825"/>
    </source>
</evidence>
<keyword evidence="8" id="KW-0275">Fatty acid biosynthesis</keyword>
<name>A0A6I8P5S3_ORNAN</name>
<evidence type="ECO:0000256" key="18">
    <source>
        <dbReference type="ARBA" id="ARBA00036424"/>
    </source>
</evidence>
<sequence length="510" mass="58226">MNFFPTLSPETWTLLAAFVTLLILYGIWPYSIFKKLGIPGPRPLPFVGTFLEYRNGVFEFDKKCYEKYGKVWGIFDGRQPILAILDPDIIKTVLVKEFHDSFPNRRNLRLNGGLDSSLTIAEYHTWKRIRTIVSPAFTSGKLKEMFPIIKHYGKILVQNIDKKVKKNEPVNMKEIFGSYSLDVVTSTSFGVDIDSMNNPNDPFVKQINKLLSFTFLSPLILLTVVCPFLVPVFEKMNLSLFPREFLEFFVGVTRNFKEKRQKGVHTGRVDFLQLMVDSQSSDSNSEPSEKNHSYKEMTDTEISTQAIIFIFAGFETTSSTLNFVSYNLATHPEVQKKLQEEIDSILPNKASPTYECISQMDYLDMVVQETLRLFPPGGRIERVCKETIQIKGLTIPKGTVVIIPAFVLHRDPEHWPEPEKFLPERFSKEEKASHNPYVFLPFGAGPRNCIGMRFALLNMKAALIHLLQNFSVEPCKETPMPLELDSTGFMKPKKPIILKLVPRSGVDSED</sequence>
<accession>A0A6I8P5S3</accession>
<keyword evidence="15 26" id="KW-0472">Membrane</keyword>
<keyword evidence="26" id="KW-1133">Transmembrane helix</keyword>
<comment type="catalytic activity">
    <reaction evidence="18">
        <text>prostaglandin H2 = (12S)-hydroxy-(5Z,8E,10E)-heptadecatrienoate + malonaldehyde</text>
        <dbReference type="Rhea" id="RHEA:48644"/>
        <dbReference type="ChEBI" id="CHEBI:57405"/>
        <dbReference type="ChEBI" id="CHEBI:90694"/>
        <dbReference type="ChEBI" id="CHEBI:566274"/>
    </reaction>
</comment>
<dbReference type="GO" id="GO:0005789">
    <property type="term" value="C:endoplasmic reticulum membrane"/>
    <property type="evidence" value="ECO:0007669"/>
    <property type="project" value="UniProtKB-SubCell"/>
</dbReference>
<dbReference type="OMA" id="NMVFLHV"/>
<dbReference type="InterPro" id="IPR002401">
    <property type="entry name" value="Cyt_P450_E_grp-I"/>
</dbReference>
<comment type="catalytic activity">
    <reaction evidence="2">
        <text>a hydroperoxyeicosatetraenoate = an oxoeicosatetraenoate + H2O</text>
        <dbReference type="Rhea" id="RHEA:55556"/>
        <dbReference type="ChEBI" id="CHEBI:15377"/>
        <dbReference type="ChEBI" id="CHEBI:59720"/>
        <dbReference type="ChEBI" id="CHEBI:131859"/>
        <dbReference type="EC" id="4.2.1.152"/>
    </reaction>
    <physiologicalReaction direction="left-to-right" evidence="2">
        <dbReference type="Rhea" id="RHEA:55557"/>
    </physiologicalReaction>
</comment>
<evidence type="ECO:0000256" key="20">
    <source>
        <dbReference type="ARBA" id="ARBA00038872"/>
    </source>
</evidence>
<dbReference type="EC" id="5.3.99.5" evidence="20"/>
<dbReference type="Gene3D" id="1.10.630.10">
    <property type="entry name" value="Cytochrome P450"/>
    <property type="match status" value="1"/>
</dbReference>
<reference evidence="27" key="2">
    <citation type="submission" date="2025-08" db="UniProtKB">
        <authorList>
            <consortium name="Ensembl"/>
        </authorList>
    </citation>
    <scope>IDENTIFICATION</scope>
    <source>
        <strain evidence="27">Glennie</strain>
    </source>
</reference>
<feature type="transmembrane region" description="Helical" evidence="26">
    <location>
        <begin position="12"/>
        <end position="33"/>
    </location>
</feature>
<evidence type="ECO:0000256" key="3">
    <source>
        <dbReference type="ARBA" id="ARBA00001971"/>
    </source>
</evidence>
<evidence type="ECO:0000256" key="26">
    <source>
        <dbReference type="SAM" id="Phobius"/>
    </source>
</evidence>
<keyword evidence="11" id="KW-0256">Endoplasmic reticulum</keyword>
<evidence type="ECO:0000256" key="5">
    <source>
        <dbReference type="ARBA" id="ARBA00010617"/>
    </source>
</evidence>
<keyword evidence="8" id="KW-0276">Fatty acid metabolism</keyword>
<evidence type="ECO:0000256" key="1">
    <source>
        <dbReference type="ARBA" id="ARBA00001143"/>
    </source>
</evidence>
<comment type="function">
    <text evidence="23">Catalyzes the conversion of prostaglandin H2 (PGH2) to thromboxane A2 (TXA2), a potent inducer of blood vessel constriction and platelet aggregation. Also cleaves PGH2 to 12-hydroxy-heptadecatrienoicacid (12-HHT) and malondialdehyde, which is known to act as a mediator of DNA damage. 12-HHT and malondialdehyde are formed stoichiometrically in the same amounts as TXA2. Additionally, displays dehydratase activity, toward (15S)-hydroperoxy-(5Z,8Z,11Z,13E)-eicosatetraenoate (15(S)-HPETE) producing 15-KETE and 15-HETE.</text>
</comment>
<evidence type="ECO:0000256" key="6">
    <source>
        <dbReference type="ARBA" id="ARBA00013084"/>
    </source>
</evidence>
<evidence type="ECO:0000256" key="11">
    <source>
        <dbReference type="ARBA" id="ARBA00022824"/>
    </source>
</evidence>